<accession>A0AAN1VZR3</accession>
<evidence type="ECO:0000256" key="6">
    <source>
        <dbReference type="ARBA" id="ARBA00023136"/>
    </source>
</evidence>
<dbReference type="InterPro" id="IPR003838">
    <property type="entry name" value="ABC3_permease_C"/>
</dbReference>
<comment type="subcellular location">
    <subcellularLocation>
        <location evidence="1">Cell membrane</location>
        <topology evidence="1">Multi-pass membrane protein</topology>
    </subcellularLocation>
</comment>
<keyword evidence="6 7" id="KW-0472">Membrane</keyword>
<evidence type="ECO:0000256" key="4">
    <source>
        <dbReference type="ARBA" id="ARBA00022692"/>
    </source>
</evidence>
<dbReference type="RefSeq" id="WP_212786130.1">
    <property type="nucleotide sequence ID" value="NZ_AP019536.1"/>
</dbReference>
<dbReference type="Proteomes" id="UP001319121">
    <property type="component" value="Chromosome"/>
</dbReference>
<feature type="domain" description="ABC3 transporter permease C-terminal" evidence="8">
    <location>
        <begin position="661"/>
        <end position="773"/>
    </location>
</feature>
<keyword evidence="5 7" id="KW-1133">Transmembrane helix</keyword>
<keyword evidence="4 7" id="KW-0812">Transmembrane</keyword>
<feature type="transmembrane region" description="Helical" evidence="7">
    <location>
        <begin position="20"/>
        <end position="43"/>
    </location>
</feature>
<keyword evidence="3" id="KW-1003">Cell membrane</keyword>
<evidence type="ECO:0000259" key="8">
    <source>
        <dbReference type="Pfam" id="PF02687"/>
    </source>
</evidence>
<evidence type="ECO:0000256" key="7">
    <source>
        <dbReference type="SAM" id="Phobius"/>
    </source>
</evidence>
<sequence length="787" mass="87555">MKALDRKLWRDLWQMKSQALAIALVVMCGVGTYIMFLTTLGALRATQESYYREYRFAGIFVTLKRAPESLRQRVQDIDGVDRVETRVVAQVRLDMPAFAEPVTALMVSVSSGGRQGLNALHLSEGRLPAPGRPDEVVVSTPFAQAHALQLGDRFYAILNGRRQALTMVGTALSPEFVQQLRPGGVFPDYKRYGVMWMERRALGQAYDMDGAFNDLALSLRPGADIQHVIDRVDELVNPYGGLGTYERKDQRSHRFLSQELDQLGVLASLFPIMFMGIAAFLLNVVIGRLVAMQREQIATLKAFGYSNIAVLWHYLKMVSVIVGLGIVSGTALGAWLGKVLSGIYMEFYHFPYLKFSLQPDTVLEAAVASLLAAGAGTVFAVWRAVALRPAQAMRPEPPGSYRETWVEKLGLKRWLSQPARMIIRHIQRRALKSMLTLLGIAMACGIIITGLFQRDTVSYMVNLQFGMAQREDISVTFTDPTAYRARFDLLGLPGVQHVEVFRNVPVRLRHGHLSYRTGIRGVEPGGDIQRLLDTDLRLVALPADGILLTDFLARLLDVRVGDRVTVEVLEGNRPVREATIAGVVREYLGVSGYMDLAALNRFMLEGPTISGAYLSVDSGQLQSIYAQLKGMPRIAGVAERVQEIRNFNRVMRDTMLFFTYVATVFSVIIAFGVIYNSARIALTERGRELASLRVLGFTRAEIAYILLGELGILTLLAIPLGLWMGDWMCYYIAHRMQTDLFRVPVILVPRTYAFAAVAVLVSAILSGLAVRRRLDQLDLIAVLKTAE</sequence>
<dbReference type="Pfam" id="PF12704">
    <property type="entry name" value="MacB_PCD"/>
    <property type="match status" value="1"/>
</dbReference>
<feature type="transmembrane region" description="Helical" evidence="7">
    <location>
        <begin position="702"/>
        <end position="725"/>
    </location>
</feature>
<protein>
    <submittedName>
        <fullName evidence="10">Permease</fullName>
    </submittedName>
</protein>
<feature type="domain" description="MacB-like periplasmic core" evidence="9">
    <location>
        <begin position="433"/>
        <end position="643"/>
    </location>
</feature>
<dbReference type="InterPro" id="IPR025857">
    <property type="entry name" value="MacB_PCD"/>
</dbReference>
<dbReference type="EMBL" id="AP019536">
    <property type="protein sequence ID" value="BBI98492.1"/>
    <property type="molecule type" value="Genomic_DNA"/>
</dbReference>
<proteinExistence type="inferred from homology"/>
<feature type="transmembrane region" description="Helical" evidence="7">
    <location>
        <begin position="365"/>
        <end position="385"/>
    </location>
</feature>
<evidence type="ECO:0000259" key="9">
    <source>
        <dbReference type="Pfam" id="PF12704"/>
    </source>
</evidence>
<reference evidence="10 11" key="1">
    <citation type="submission" date="2019-03" db="EMBL/GenBank/DDBJ databases">
        <title>Complete genome sequence of Ferrigenium kumadai strain An22, a microaerophilic iron-oxidizing bacterium isolated from a paddy field soil.</title>
        <authorList>
            <person name="Watanabe T."/>
            <person name="Asakawa S."/>
        </authorList>
    </citation>
    <scope>NUCLEOTIDE SEQUENCE [LARGE SCALE GENOMIC DNA]</scope>
    <source>
        <strain evidence="10 11">An22</strain>
    </source>
</reference>
<dbReference type="GO" id="GO:0044874">
    <property type="term" value="P:lipoprotein localization to outer membrane"/>
    <property type="evidence" value="ECO:0007669"/>
    <property type="project" value="TreeGrafter"/>
</dbReference>
<dbReference type="PANTHER" id="PTHR30489:SF0">
    <property type="entry name" value="LIPOPROTEIN-RELEASING SYSTEM TRANSMEMBRANE PROTEIN LOLE"/>
    <property type="match status" value="1"/>
</dbReference>
<organism evidence="10 11">
    <name type="scientific">Ferrigenium kumadai</name>
    <dbReference type="NCBI Taxonomy" id="1682490"/>
    <lineage>
        <taxon>Bacteria</taxon>
        <taxon>Pseudomonadati</taxon>
        <taxon>Pseudomonadota</taxon>
        <taxon>Betaproteobacteria</taxon>
        <taxon>Nitrosomonadales</taxon>
        <taxon>Gallionellaceae</taxon>
        <taxon>Ferrigenium</taxon>
    </lineage>
</organism>
<feature type="transmembrane region" description="Helical" evidence="7">
    <location>
        <begin position="430"/>
        <end position="452"/>
    </location>
</feature>
<feature type="transmembrane region" description="Helical" evidence="7">
    <location>
        <begin position="263"/>
        <end position="286"/>
    </location>
</feature>
<evidence type="ECO:0000256" key="5">
    <source>
        <dbReference type="ARBA" id="ARBA00022989"/>
    </source>
</evidence>
<feature type="domain" description="ABC3 transporter permease C-terminal" evidence="8">
    <location>
        <begin position="269"/>
        <end position="386"/>
    </location>
</feature>
<keyword evidence="11" id="KW-1185">Reference proteome</keyword>
<name>A0AAN1VZR3_9PROT</name>
<evidence type="ECO:0000313" key="10">
    <source>
        <dbReference type="EMBL" id="BBI98492.1"/>
    </source>
</evidence>
<evidence type="ECO:0000256" key="3">
    <source>
        <dbReference type="ARBA" id="ARBA00022475"/>
    </source>
</evidence>
<dbReference type="KEGG" id="fku:FGKAn22_01850"/>
<evidence type="ECO:0000256" key="1">
    <source>
        <dbReference type="ARBA" id="ARBA00004651"/>
    </source>
</evidence>
<dbReference type="PANTHER" id="PTHR30489">
    <property type="entry name" value="LIPOPROTEIN-RELEASING SYSTEM TRANSMEMBRANE PROTEIN LOLE"/>
    <property type="match status" value="1"/>
</dbReference>
<gene>
    <name evidence="10" type="ORF">FGKAn22_01850</name>
</gene>
<feature type="transmembrane region" description="Helical" evidence="7">
    <location>
        <begin position="322"/>
        <end position="345"/>
    </location>
</feature>
<evidence type="ECO:0000313" key="11">
    <source>
        <dbReference type="Proteomes" id="UP001319121"/>
    </source>
</evidence>
<feature type="transmembrane region" description="Helical" evidence="7">
    <location>
        <begin position="745"/>
        <end position="770"/>
    </location>
</feature>
<dbReference type="AlphaFoldDB" id="A0AAN1VZR3"/>
<dbReference type="InterPro" id="IPR051447">
    <property type="entry name" value="Lipoprotein-release_system"/>
</dbReference>
<dbReference type="GO" id="GO:0098797">
    <property type="term" value="C:plasma membrane protein complex"/>
    <property type="evidence" value="ECO:0007669"/>
    <property type="project" value="TreeGrafter"/>
</dbReference>
<comment type="similarity">
    <text evidence="2">Belongs to the ABC-4 integral membrane protein family. LolC/E subfamily.</text>
</comment>
<evidence type="ECO:0000256" key="2">
    <source>
        <dbReference type="ARBA" id="ARBA00005236"/>
    </source>
</evidence>
<dbReference type="Pfam" id="PF02687">
    <property type="entry name" value="FtsX"/>
    <property type="match status" value="2"/>
</dbReference>
<feature type="transmembrane region" description="Helical" evidence="7">
    <location>
        <begin position="655"/>
        <end position="682"/>
    </location>
</feature>